<gene>
    <name evidence="1" type="ORF">METZ01_LOCUS451545</name>
</gene>
<dbReference type="EMBL" id="UINC01186460">
    <property type="protein sequence ID" value="SVD98691.1"/>
    <property type="molecule type" value="Genomic_DNA"/>
</dbReference>
<name>A0A382ZTB1_9ZZZZ</name>
<evidence type="ECO:0008006" key="2">
    <source>
        <dbReference type="Google" id="ProtNLM"/>
    </source>
</evidence>
<dbReference type="Gene3D" id="2.60.120.620">
    <property type="entry name" value="q2cbj1_9rhob like domain"/>
    <property type="match status" value="1"/>
</dbReference>
<feature type="non-terminal residue" evidence="1">
    <location>
        <position position="103"/>
    </location>
</feature>
<evidence type="ECO:0000313" key="1">
    <source>
        <dbReference type="EMBL" id="SVD98691.1"/>
    </source>
</evidence>
<dbReference type="SUPFAM" id="SSF51197">
    <property type="entry name" value="Clavaminate synthase-like"/>
    <property type="match status" value="1"/>
</dbReference>
<dbReference type="AlphaFoldDB" id="A0A382ZTB1"/>
<protein>
    <recommendedName>
        <fullName evidence="2">Phytanoyl-CoA dioxygenase</fullName>
    </recommendedName>
</protein>
<accession>A0A382ZTB1</accession>
<proteinExistence type="predicted"/>
<sequence length="103" mass="11327">MIDRWHGALSKEQIHTFADDGVLHVPAAVNADVVAEIAALADRQLAEPGQWVTDTADDPEPGRLFTSRYLWRNEPVVHRFAFQSGVSALAATCMGSSSVRLYF</sequence>
<organism evidence="1">
    <name type="scientific">marine metagenome</name>
    <dbReference type="NCBI Taxonomy" id="408172"/>
    <lineage>
        <taxon>unclassified sequences</taxon>
        <taxon>metagenomes</taxon>
        <taxon>ecological metagenomes</taxon>
    </lineage>
</organism>
<reference evidence="1" key="1">
    <citation type="submission" date="2018-05" db="EMBL/GenBank/DDBJ databases">
        <authorList>
            <person name="Lanie J.A."/>
            <person name="Ng W.-L."/>
            <person name="Kazmierczak K.M."/>
            <person name="Andrzejewski T.M."/>
            <person name="Davidsen T.M."/>
            <person name="Wayne K.J."/>
            <person name="Tettelin H."/>
            <person name="Glass J.I."/>
            <person name="Rusch D."/>
            <person name="Podicherti R."/>
            <person name="Tsui H.-C.T."/>
            <person name="Winkler M.E."/>
        </authorList>
    </citation>
    <scope>NUCLEOTIDE SEQUENCE</scope>
</reference>